<reference evidence="1 2" key="1">
    <citation type="journal article" date="2018" name="PLoS Genet.">
        <title>Population sequencing reveals clonal diversity and ancestral inbreeding in the grapevine cultivar Chardonnay.</title>
        <authorList>
            <person name="Roach M.J."/>
            <person name="Johnson D.L."/>
            <person name="Bohlmann J."/>
            <person name="van Vuuren H.J."/>
            <person name="Jones S.J."/>
            <person name="Pretorius I.S."/>
            <person name="Schmidt S.A."/>
            <person name="Borneman A.R."/>
        </authorList>
    </citation>
    <scope>NUCLEOTIDE SEQUENCE [LARGE SCALE GENOMIC DNA]</scope>
    <source>
        <strain evidence="2">cv. Chardonnay</strain>
        <tissue evidence="1">Leaf</tissue>
    </source>
</reference>
<evidence type="ECO:0000313" key="2">
    <source>
        <dbReference type="Proteomes" id="UP000288805"/>
    </source>
</evidence>
<dbReference type="Proteomes" id="UP000288805">
    <property type="component" value="Unassembled WGS sequence"/>
</dbReference>
<dbReference type="AlphaFoldDB" id="A0A438G1J1"/>
<comment type="caution">
    <text evidence="1">The sequence shown here is derived from an EMBL/GenBank/DDBJ whole genome shotgun (WGS) entry which is preliminary data.</text>
</comment>
<organism evidence="1 2">
    <name type="scientific">Vitis vinifera</name>
    <name type="common">Grape</name>
    <dbReference type="NCBI Taxonomy" id="29760"/>
    <lineage>
        <taxon>Eukaryota</taxon>
        <taxon>Viridiplantae</taxon>
        <taxon>Streptophyta</taxon>
        <taxon>Embryophyta</taxon>
        <taxon>Tracheophyta</taxon>
        <taxon>Spermatophyta</taxon>
        <taxon>Magnoliopsida</taxon>
        <taxon>eudicotyledons</taxon>
        <taxon>Gunneridae</taxon>
        <taxon>Pentapetalae</taxon>
        <taxon>rosids</taxon>
        <taxon>Vitales</taxon>
        <taxon>Vitaceae</taxon>
        <taxon>Viteae</taxon>
        <taxon>Vitis</taxon>
    </lineage>
</organism>
<gene>
    <name evidence="1" type="ORF">CK203_007301</name>
</gene>
<dbReference type="EMBL" id="QGNW01000684">
    <property type="protein sequence ID" value="RVW66076.1"/>
    <property type="molecule type" value="Genomic_DNA"/>
</dbReference>
<sequence>MLQSRTVPLGFESAGRVVKGCNVVVLLTKKHSSMSVFFDMEWALINSTKEIALKLSDMMGNMKLHGICPRTPTITAFASSSFLISPQHQFDSRHLEETPSKKHGQHLKRCRKGSIHFEREKAVKTMRERCCDDTVGGEYCAVSILFGFSEDDDIERPLWMVPAAYTAINAGIGGVGAAGVSFAVLGTE</sequence>
<evidence type="ECO:0000313" key="1">
    <source>
        <dbReference type="EMBL" id="RVW66076.1"/>
    </source>
</evidence>
<proteinExistence type="predicted"/>
<name>A0A438G1J1_VITVI</name>
<accession>A0A438G1J1</accession>
<protein>
    <submittedName>
        <fullName evidence="1">Uncharacterized protein</fullName>
    </submittedName>
</protein>